<dbReference type="EC" id="2.4.2.-" evidence="1"/>
<feature type="non-terminal residue" evidence="3">
    <location>
        <position position="1"/>
    </location>
</feature>
<keyword evidence="1" id="KW-0808">Transferase</keyword>
<keyword evidence="1" id="KW-0520">NAD</keyword>
<dbReference type="GO" id="GO:0005634">
    <property type="term" value="C:nucleus"/>
    <property type="evidence" value="ECO:0007669"/>
    <property type="project" value="TreeGrafter"/>
</dbReference>
<dbReference type="Gene3D" id="3.90.228.10">
    <property type="match status" value="1"/>
</dbReference>
<evidence type="ECO:0000256" key="1">
    <source>
        <dbReference type="RuleBase" id="RU362114"/>
    </source>
</evidence>
<evidence type="ECO:0000313" key="3">
    <source>
        <dbReference type="EMBL" id="CAF1655253.1"/>
    </source>
</evidence>
<dbReference type="InterPro" id="IPR012317">
    <property type="entry name" value="Poly(ADP-ribose)pol_cat_dom"/>
</dbReference>
<evidence type="ECO:0000313" key="5">
    <source>
        <dbReference type="Proteomes" id="UP000677228"/>
    </source>
</evidence>
<organism evidence="3 5">
    <name type="scientific">Didymodactylos carnosus</name>
    <dbReference type="NCBI Taxonomy" id="1234261"/>
    <lineage>
        <taxon>Eukaryota</taxon>
        <taxon>Metazoa</taxon>
        <taxon>Spiralia</taxon>
        <taxon>Gnathifera</taxon>
        <taxon>Rotifera</taxon>
        <taxon>Eurotatoria</taxon>
        <taxon>Bdelloidea</taxon>
        <taxon>Philodinida</taxon>
        <taxon>Philodinidae</taxon>
        <taxon>Didymodactylos</taxon>
    </lineage>
</organism>
<dbReference type="SUPFAM" id="SSF56399">
    <property type="entry name" value="ADP-ribosylation"/>
    <property type="match status" value="1"/>
</dbReference>
<dbReference type="GO" id="GO:0003950">
    <property type="term" value="F:NAD+ poly-ADP-ribosyltransferase activity"/>
    <property type="evidence" value="ECO:0007669"/>
    <property type="project" value="UniProtKB-UniRule"/>
</dbReference>
<dbReference type="Proteomes" id="UP000677228">
    <property type="component" value="Unassembled WGS sequence"/>
</dbReference>
<accession>A0A8S2GBQ5</accession>
<comment type="caution">
    <text evidence="3">The sequence shown here is derived from an EMBL/GenBank/DDBJ whole genome shotgun (WGS) entry which is preliminary data.</text>
</comment>
<sequence>TAYGVGCYFSASARYSHSYAKANVYGGERCMFLTRVLVGRTTLGSSSMKTPPSGYDTTTDGSNIFVTYHDAQAYADYLITYK</sequence>
<reference evidence="3" key="1">
    <citation type="submission" date="2021-02" db="EMBL/GenBank/DDBJ databases">
        <authorList>
            <person name="Nowell W R."/>
        </authorList>
    </citation>
    <scope>NUCLEOTIDE SEQUENCE</scope>
</reference>
<dbReference type="EMBL" id="CAJNOK010067737">
    <property type="protein sequence ID" value="CAF1655253.1"/>
    <property type="molecule type" value="Genomic_DNA"/>
</dbReference>
<dbReference type="PANTHER" id="PTHR45740">
    <property type="entry name" value="POLY [ADP-RIBOSE] POLYMERASE"/>
    <property type="match status" value="1"/>
</dbReference>
<dbReference type="InterPro" id="IPR051712">
    <property type="entry name" value="ARTD-AVP"/>
</dbReference>
<dbReference type="Pfam" id="PF00644">
    <property type="entry name" value="PARP"/>
    <property type="match status" value="1"/>
</dbReference>
<dbReference type="PANTHER" id="PTHR45740:SF2">
    <property type="entry name" value="POLY [ADP-RIBOSE] POLYMERASE"/>
    <property type="match status" value="1"/>
</dbReference>
<feature type="domain" description="PARP catalytic" evidence="2">
    <location>
        <begin position="1"/>
        <end position="82"/>
    </location>
</feature>
<keyword evidence="1" id="KW-0328">Glycosyltransferase</keyword>
<dbReference type="AlphaFoldDB" id="A0A8S2GBQ5"/>
<proteinExistence type="predicted"/>
<dbReference type="PROSITE" id="PS51059">
    <property type="entry name" value="PARP_CATALYTIC"/>
    <property type="match status" value="1"/>
</dbReference>
<evidence type="ECO:0000313" key="4">
    <source>
        <dbReference type="EMBL" id="CAF4506655.1"/>
    </source>
</evidence>
<gene>
    <name evidence="3" type="ORF">OVA965_LOCUS45035</name>
    <name evidence="4" type="ORF">TMI583_LOCUS48182</name>
</gene>
<dbReference type="Proteomes" id="UP000682733">
    <property type="component" value="Unassembled WGS sequence"/>
</dbReference>
<protein>
    <recommendedName>
        <fullName evidence="1">Poly [ADP-ribose] polymerase</fullName>
        <shortName evidence="1">PARP</shortName>
        <ecNumber evidence="1">2.4.2.-</ecNumber>
    </recommendedName>
</protein>
<dbReference type="GO" id="GO:1990404">
    <property type="term" value="F:NAD+-protein mono-ADP-ribosyltransferase activity"/>
    <property type="evidence" value="ECO:0007669"/>
    <property type="project" value="TreeGrafter"/>
</dbReference>
<evidence type="ECO:0000259" key="2">
    <source>
        <dbReference type="PROSITE" id="PS51059"/>
    </source>
</evidence>
<dbReference type="EMBL" id="CAJOBA010096969">
    <property type="protein sequence ID" value="CAF4506655.1"/>
    <property type="molecule type" value="Genomic_DNA"/>
</dbReference>
<name>A0A8S2GBQ5_9BILA</name>